<dbReference type="AlphaFoldDB" id="A0A182T228"/>
<reference evidence="2" key="2">
    <citation type="submission" date="2020-05" db="UniProtKB">
        <authorList>
            <consortium name="EnsemblMetazoa"/>
        </authorList>
    </citation>
    <scope>IDENTIFICATION</scope>
    <source>
        <strain evidence="2">maculatus3</strain>
    </source>
</reference>
<name>A0A182T228_9DIPT</name>
<proteinExistence type="predicted"/>
<feature type="chain" id="PRO_5008136353" description="Secreted protein" evidence="1">
    <location>
        <begin position="27"/>
        <end position="188"/>
    </location>
</feature>
<dbReference type="Proteomes" id="UP000075901">
    <property type="component" value="Unassembled WGS sequence"/>
</dbReference>
<keyword evidence="1" id="KW-0732">Signal</keyword>
<evidence type="ECO:0000256" key="1">
    <source>
        <dbReference type="SAM" id="SignalP"/>
    </source>
</evidence>
<evidence type="ECO:0000313" key="3">
    <source>
        <dbReference type="Proteomes" id="UP000075901"/>
    </source>
</evidence>
<dbReference type="EnsemblMetazoa" id="AMAM018065-RA">
    <property type="protein sequence ID" value="AMAM018065-PA"/>
    <property type="gene ID" value="AMAM018065"/>
</dbReference>
<organism evidence="2 3">
    <name type="scientific">Anopheles maculatus</name>
    <dbReference type="NCBI Taxonomy" id="74869"/>
    <lineage>
        <taxon>Eukaryota</taxon>
        <taxon>Metazoa</taxon>
        <taxon>Ecdysozoa</taxon>
        <taxon>Arthropoda</taxon>
        <taxon>Hexapoda</taxon>
        <taxon>Insecta</taxon>
        <taxon>Pterygota</taxon>
        <taxon>Neoptera</taxon>
        <taxon>Endopterygota</taxon>
        <taxon>Diptera</taxon>
        <taxon>Nematocera</taxon>
        <taxon>Culicoidea</taxon>
        <taxon>Culicidae</taxon>
        <taxon>Anophelinae</taxon>
        <taxon>Anopheles</taxon>
        <taxon>Anopheles maculatus group</taxon>
    </lineage>
</organism>
<evidence type="ECO:0008006" key="4">
    <source>
        <dbReference type="Google" id="ProtNLM"/>
    </source>
</evidence>
<protein>
    <recommendedName>
        <fullName evidence="4">Secreted protein</fullName>
    </recommendedName>
</protein>
<feature type="signal peptide" evidence="1">
    <location>
        <begin position="1"/>
        <end position="26"/>
    </location>
</feature>
<accession>A0A182T228</accession>
<evidence type="ECO:0000313" key="2">
    <source>
        <dbReference type="EnsemblMetazoa" id="AMAM018065-PA"/>
    </source>
</evidence>
<reference evidence="3" key="1">
    <citation type="submission" date="2013-09" db="EMBL/GenBank/DDBJ databases">
        <title>The Genome Sequence of Anopheles maculatus species B.</title>
        <authorList>
            <consortium name="The Broad Institute Genomics Platform"/>
            <person name="Neafsey D.E."/>
            <person name="Besansky N."/>
            <person name="Howell P."/>
            <person name="Walton C."/>
            <person name="Young S.K."/>
            <person name="Zeng Q."/>
            <person name="Gargeya S."/>
            <person name="Fitzgerald M."/>
            <person name="Haas B."/>
            <person name="Abouelleil A."/>
            <person name="Allen A.W."/>
            <person name="Alvarado L."/>
            <person name="Arachchi H.M."/>
            <person name="Berlin A.M."/>
            <person name="Chapman S.B."/>
            <person name="Gainer-Dewar J."/>
            <person name="Goldberg J."/>
            <person name="Griggs A."/>
            <person name="Gujja S."/>
            <person name="Hansen M."/>
            <person name="Howarth C."/>
            <person name="Imamovic A."/>
            <person name="Ireland A."/>
            <person name="Larimer J."/>
            <person name="McCowan C."/>
            <person name="Murphy C."/>
            <person name="Pearson M."/>
            <person name="Poon T.W."/>
            <person name="Priest M."/>
            <person name="Roberts A."/>
            <person name="Saif S."/>
            <person name="Shea T."/>
            <person name="Sisk P."/>
            <person name="Sykes S."/>
            <person name="Wortman J."/>
            <person name="Nusbaum C."/>
            <person name="Birren B."/>
        </authorList>
    </citation>
    <scope>NUCLEOTIDE SEQUENCE [LARGE SCALE GENOMIC DNA]</scope>
    <source>
        <strain evidence="3">maculatus3</strain>
    </source>
</reference>
<dbReference type="VEuPathDB" id="VectorBase:AMAM018065"/>
<keyword evidence="3" id="KW-1185">Reference proteome</keyword>
<sequence>MRLVVMGVMMSKVLLLLMLMVMRTVMDVLLYGNVPGSVIDELAELLLRLDEGLMPGDLSEMSGHFRGCVRLILILLYFARDLGHPSSLGEVDQLGVGQDVRIAFLDVQNFATLAQHLLMALRDVLERKLEPVYGCPLKGGHDRQHTVEVVQILQHHHNLDCAACHRDTLFKVFCLDYRFLDPPCKLQG</sequence>